<sequence>MHGPPSPLVENYLREAGFWHVATVGQRCKLDPKLISALIER</sequence>
<dbReference type="AlphaFoldDB" id="A0A7J8S8I5"/>
<organism evidence="1 2">
    <name type="scientific">Gossypium davidsonii</name>
    <name type="common">Davidson's cotton</name>
    <name type="synonym">Gossypium klotzschianum subsp. davidsonii</name>
    <dbReference type="NCBI Taxonomy" id="34287"/>
    <lineage>
        <taxon>Eukaryota</taxon>
        <taxon>Viridiplantae</taxon>
        <taxon>Streptophyta</taxon>
        <taxon>Embryophyta</taxon>
        <taxon>Tracheophyta</taxon>
        <taxon>Spermatophyta</taxon>
        <taxon>Magnoliopsida</taxon>
        <taxon>eudicotyledons</taxon>
        <taxon>Gunneridae</taxon>
        <taxon>Pentapetalae</taxon>
        <taxon>rosids</taxon>
        <taxon>malvids</taxon>
        <taxon>Malvales</taxon>
        <taxon>Malvaceae</taxon>
        <taxon>Malvoideae</taxon>
        <taxon>Gossypium</taxon>
    </lineage>
</organism>
<evidence type="ECO:0000313" key="2">
    <source>
        <dbReference type="Proteomes" id="UP000593561"/>
    </source>
</evidence>
<comment type="caution">
    <text evidence="1">The sequence shown here is derived from an EMBL/GenBank/DDBJ whole genome shotgun (WGS) entry which is preliminary data.</text>
</comment>
<keyword evidence="2" id="KW-1185">Reference proteome</keyword>
<proteinExistence type="predicted"/>
<evidence type="ECO:0000313" key="1">
    <source>
        <dbReference type="EMBL" id="MBA0622371.1"/>
    </source>
</evidence>
<name>A0A7J8S8I5_GOSDV</name>
<gene>
    <name evidence="1" type="ORF">Godav_007922</name>
</gene>
<reference evidence="1 2" key="1">
    <citation type="journal article" date="2019" name="Genome Biol. Evol.">
        <title>Insights into the evolution of the New World diploid cottons (Gossypium, subgenus Houzingenia) based on genome sequencing.</title>
        <authorList>
            <person name="Grover C.E."/>
            <person name="Arick M.A. 2nd"/>
            <person name="Thrash A."/>
            <person name="Conover J.L."/>
            <person name="Sanders W.S."/>
            <person name="Peterson D.G."/>
            <person name="Frelichowski J.E."/>
            <person name="Scheffler J.A."/>
            <person name="Scheffler B.E."/>
            <person name="Wendel J.F."/>
        </authorList>
    </citation>
    <scope>NUCLEOTIDE SEQUENCE [LARGE SCALE GENOMIC DNA]</scope>
    <source>
        <strain evidence="1">27</strain>
        <tissue evidence="1">Leaf</tissue>
    </source>
</reference>
<dbReference type="EMBL" id="JABFAC010000009">
    <property type="protein sequence ID" value="MBA0622371.1"/>
    <property type="molecule type" value="Genomic_DNA"/>
</dbReference>
<accession>A0A7J8S8I5</accession>
<protein>
    <submittedName>
        <fullName evidence="1">Uncharacterized protein</fullName>
    </submittedName>
</protein>
<dbReference type="Proteomes" id="UP000593561">
    <property type="component" value="Unassembled WGS sequence"/>
</dbReference>